<dbReference type="SUPFAM" id="SSF55931">
    <property type="entry name" value="Glutamine synthetase/guanido kinase"/>
    <property type="match status" value="1"/>
</dbReference>
<proteinExistence type="predicted"/>
<keyword evidence="5" id="KW-1133">Transmembrane helix</keyword>
<name>A0A974WKI9_9PROT</name>
<dbReference type="GO" id="GO:0006412">
    <property type="term" value="P:translation"/>
    <property type="evidence" value="ECO:0007669"/>
    <property type="project" value="UniProtKB-KW"/>
</dbReference>
<keyword evidence="5" id="KW-0812">Transmembrane</keyword>
<dbReference type="PANTHER" id="PTHR11659:SF0">
    <property type="entry name" value="GLUTAMYL-TRNA(GLN) AMIDOTRANSFERASE SUBUNIT B, MITOCHONDRIAL"/>
    <property type="match status" value="1"/>
</dbReference>
<dbReference type="InterPro" id="IPR014746">
    <property type="entry name" value="Gln_synth/guanido_kin_cat_dom"/>
</dbReference>
<sequence length="453" mass="56975">MFLKIFFFFGLESHFFLNFNKKILNFLEIKNFKNFFNNKISYFELGLNGVLPLFNFNFVKNIIFFGFYLKNYLFYMSFFVRKSYFYPDIPKNYQITQDVSILKFGILLIYNNYINFPYYKFINIIKIHIEEDSSKIIYLKNYSKVDFNRSNFFLLEIVSFYNLSNFYEIYIYLNNLKKFIFFYKKKNINNILRFDLNISSKYFYYEFLLFKIEIKNLDSFFILKNVILFEIKRQIFNLYFLNFYNETRFYDLKNNFTYFIRNKENKIDYKYFIEPEKNFLFFNKNFFLNTLKFKILLFYYIKINFIFNFKNFFFFKFFIFYLLIFFFKLNKKLKIILFLKTNFFLFKNISFVYLIIIFKLYLFNFFSLNFSKKIFFLFFKKKIKIINYLFLILIKNNLIKNYKFFYLLNYILLFNLKIIHNIFFNKKILNFFLYYIIKFDIKNLNFLKMKILQ</sequence>
<evidence type="ECO:0000256" key="1">
    <source>
        <dbReference type="ARBA" id="ARBA00022598"/>
    </source>
</evidence>
<keyword evidence="3" id="KW-0067">ATP-binding</keyword>
<organism evidence="7 8">
    <name type="scientific">Candidatus Nasuia deltocephalincola</name>
    <dbReference type="NCBI Taxonomy" id="1160784"/>
    <lineage>
        <taxon>Bacteria</taxon>
        <taxon>Pseudomonadati</taxon>
        <taxon>Pseudomonadota</taxon>
        <taxon>Betaproteobacteria</taxon>
        <taxon>Candidatus Nasuia</taxon>
    </lineage>
</organism>
<keyword evidence="4" id="KW-0648">Protein biosynthesis</keyword>
<dbReference type="InterPro" id="IPR017959">
    <property type="entry name" value="Asn/Gln-tRNA_amidoTrfase_suB/E"/>
</dbReference>
<feature type="domain" description="Aspartyl/Glutamyl-tRNA(Gln) amidotransferase subunit B/E catalytic" evidence="6">
    <location>
        <begin position="9"/>
        <end position="280"/>
    </location>
</feature>
<gene>
    <name evidence="7" type="ORF">CU086_00535</name>
</gene>
<dbReference type="GO" id="GO:0005524">
    <property type="term" value="F:ATP binding"/>
    <property type="evidence" value="ECO:0007669"/>
    <property type="project" value="UniProtKB-KW"/>
</dbReference>
<dbReference type="InterPro" id="IPR006075">
    <property type="entry name" value="Asn/Gln-tRNA_Trfase_suB/E_cat"/>
</dbReference>
<keyword evidence="5" id="KW-0472">Membrane</keyword>
<evidence type="ECO:0000256" key="3">
    <source>
        <dbReference type="ARBA" id="ARBA00022840"/>
    </source>
</evidence>
<protein>
    <recommendedName>
        <fullName evidence="6">Aspartyl/Glutamyl-tRNA(Gln) amidotransferase subunit B/E catalytic domain-containing protein</fullName>
    </recommendedName>
</protein>
<accession>A0A974WKI9</accession>
<evidence type="ECO:0000256" key="4">
    <source>
        <dbReference type="ARBA" id="ARBA00022917"/>
    </source>
</evidence>
<keyword evidence="1" id="KW-0436">Ligase</keyword>
<evidence type="ECO:0000313" key="8">
    <source>
        <dbReference type="Proteomes" id="UP000663075"/>
    </source>
</evidence>
<dbReference type="GO" id="GO:0070681">
    <property type="term" value="P:glutaminyl-tRNAGln biosynthesis via transamidation"/>
    <property type="evidence" value="ECO:0007669"/>
    <property type="project" value="TreeGrafter"/>
</dbReference>
<dbReference type="AlphaFoldDB" id="A0A974WKI9"/>
<keyword evidence="2" id="KW-0547">Nucleotide-binding</keyword>
<evidence type="ECO:0000256" key="2">
    <source>
        <dbReference type="ARBA" id="ARBA00022741"/>
    </source>
</evidence>
<feature type="transmembrane region" description="Helical" evidence="5">
    <location>
        <begin position="313"/>
        <end position="330"/>
    </location>
</feature>
<feature type="transmembrane region" description="Helical" evidence="5">
    <location>
        <begin position="62"/>
        <end position="80"/>
    </location>
</feature>
<dbReference type="EMBL" id="CP024850">
    <property type="protein sequence ID" value="QSF25315.1"/>
    <property type="molecule type" value="Genomic_DNA"/>
</dbReference>
<dbReference type="PANTHER" id="PTHR11659">
    <property type="entry name" value="GLUTAMYL-TRNA GLN AMIDOTRANSFERASE SUBUNIT B MITOCHONDRIAL AND PROKARYOTIC PET112-RELATED"/>
    <property type="match status" value="1"/>
</dbReference>
<evidence type="ECO:0000313" key="7">
    <source>
        <dbReference type="EMBL" id="QSF25315.1"/>
    </source>
</evidence>
<dbReference type="Proteomes" id="UP000663075">
    <property type="component" value="Chromosome"/>
</dbReference>
<feature type="transmembrane region" description="Helical" evidence="5">
    <location>
        <begin position="342"/>
        <end position="362"/>
    </location>
</feature>
<feature type="transmembrane region" description="Helical" evidence="5">
    <location>
        <begin position="406"/>
        <end position="424"/>
    </location>
</feature>
<keyword evidence="8" id="KW-1185">Reference proteome</keyword>
<dbReference type="Pfam" id="PF02934">
    <property type="entry name" value="GatB_N"/>
    <property type="match status" value="1"/>
</dbReference>
<reference evidence="7" key="1">
    <citation type="submission" date="2017-11" db="EMBL/GenBank/DDBJ databases">
        <authorList>
            <person name="Jian Z."/>
        </authorList>
    </citation>
    <scope>NUCLEOTIDE SEQUENCE</scope>
    <source>
        <strain evidence="7">YC</strain>
    </source>
</reference>
<evidence type="ECO:0000259" key="6">
    <source>
        <dbReference type="Pfam" id="PF02934"/>
    </source>
</evidence>
<evidence type="ECO:0000256" key="5">
    <source>
        <dbReference type="SAM" id="Phobius"/>
    </source>
</evidence>
<dbReference type="GO" id="GO:0050567">
    <property type="term" value="F:glutaminyl-tRNA synthase (glutamine-hydrolyzing) activity"/>
    <property type="evidence" value="ECO:0007669"/>
    <property type="project" value="TreeGrafter"/>
</dbReference>